<dbReference type="InterPro" id="IPR010920">
    <property type="entry name" value="LSM_dom_sf"/>
</dbReference>
<evidence type="ECO:0000313" key="12">
    <source>
        <dbReference type="Proteomes" id="UP000217528"/>
    </source>
</evidence>
<dbReference type="EMBL" id="LWMS01000010">
    <property type="protein sequence ID" value="PWL08670.1"/>
    <property type="molecule type" value="Genomic_DNA"/>
</dbReference>
<evidence type="ECO:0000256" key="2">
    <source>
        <dbReference type="ARBA" id="ARBA00008017"/>
    </source>
</evidence>
<comment type="subcellular location">
    <subcellularLocation>
        <location evidence="1">Cell membrane</location>
        <topology evidence="1">Multi-pass membrane protein</topology>
    </subcellularLocation>
</comment>
<reference evidence="11 13" key="1">
    <citation type="submission" date="2016-04" db="EMBL/GenBank/DDBJ databases">
        <title>Genome sequence of Methanosphaera cuniculi DSM 4103.</title>
        <authorList>
            <person name="Poehlein A."/>
            <person name="Seedorf H."/>
            <person name="Daniel R."/>
        </authorList>
    </citation>
    <scope>NUCLEOTIDE SEQUENCE [LARGE SCALE GENOMIC DNA]</scope>
    <source>
        <strain evidence="11 13">DSM 4103</strain>
    </source>
</reference>
<dbReference type="InterPro" id="IPR006685">
    <property type="entry name" value="MscS_channel_2nd"/>
</dbReference>
<evidence type="ECO:0000256" key="1">
    <source>
        <dbReference type="ARBA" id="ARBA00004651"/>
    </source>
</evidence>
<dbReference type="InterPro" id="IPR011014">
    <property type="entry name" value="MscS_channel_TM-2"/>
</dbReference>
<dbReference type="Proteomes" id="UP000246004">
    <property type="component" value="Unassembled WGS sequence"/>
</dbReference>
<dbReference type="GO" id="GO:0008381">
    <property type="term" value="F:mechanosensitive monoatomic ion channel activity"/>
    <property type="evidence" value="ECO:0007669"/>
    <property type="project" value="InterPro"/>
</dbReference>
<dbReference type="InterPro" id="IPR023408">
    <property type="entry name" value="MscS_beta-dom_sf"/>
</dbReference>
<keyword evidence="5 7" id="KW-1133">Transmembrane helix</keyword>
<feature type="domain" description="Mechanosensitive ion channel MscS" evidence="8">
    <location>
        <begin position="96"/>
        <end position="161"/>
    </location>
</feature>
<evidence type="ECO:0000256" key="3">
    <source>
        <dbReference type="ARBA" id="ARBA00022475"/>
    </source>
</evidence>
<protein>
    <submittedName>
        <fullName evidence="11">Low conductance mechanosensitive channel YnaI</fullName>
    </submittedName>
</protein>
<organism evidence="10 12">
    <name type="scientific">Methanosphaera cuniculi</name>
    <dbReference type="NCBI Taxonomy" id="1077256"/>
    <lineage>
        <taxon>Archaea</taxon>
        <taxon>Methanobacteriati</taxon>
        <taxon>Methanobacteriota</taxon>
        <taxon>Methanomada group</taxon>
        <taxon>Methanobacteria</taxon>
        <taxon>Methanobacteriales</taxon>
        <taxon>Methanobacteriaceae</taxon>
        <taxon>Methanosphaera</taxon>
    </lineage>
</organism>
<evidence type="ECO:0000313" key="11">
    <source>
        <dbReference type="EMBL" id="PWL08670.1"/>
    </source>
</evidence>
<dbReference type="InterPro" id="IPR045275">
    <property type="entry name" value="MscS_archaea/bacteria_type"/>
</dbReference>
<dbReference type="SUPFAM" id="SSF50182">
    <property type="entry name" value="Sm-like ribonucleoproteins"/>
    <property type="match status" value="1"/>
</dbReference>
<dbReference type="Gene3D" id="2.30.30.60">
    <property type="match status" value="1"/>
</dbReference>
<dbReference type="InterPro" id="IPR049142">
    <property type="entry name" value="MS_channel_1st"/>
</dbReference>
<evidence type="ECO:0000256" key="4">
    <source>
        <dbReference type="ARBA" id="ARBA00022692"/>
    </source>
</evidence>
<keyword evidence="12" id="KW-1185">Reference proteome</keyword>
<dbReference type="RefSeq" id="WP_095609079.1">
    <property type="nucleotide sequence ID" value="NZ_CAUHCB010000001.1"/>
</dbReference>
<dbReference type="Pfam" id="PF21088">
    <property type="entry name" value="MS_channel_1st"/>
    <property type="match status" value="1"/>
</dbReference>
<evidence type="ECO:0000313" key="13">
    <source>
        <dbReference type="Proteomes" id="UP000246004"/>
    </source>
</evidence>
<reference evidence="10 12" key="2">
    <citation type="journal article" date="2017" name="BMC Genomics">
        <title>Genomic analysis of methanogenic archaea reveals a shift towards energy conservation.</title>
        <authorList>
            <person name="Gilmore S.P."/>
            <person name="Henske J.K."/>
            <person name="Sexton J.A."/>
            <person name="Solomon K.V."/>
            <person name="Seppala S."/>
            <person name="Yoo J.I."/>
            <person name="Huyett L.M."/>
            <person name="Pressman A."/>
            <person name="Cogan J.Z."/>
            <person name="Kivenson V."/>
            <person name="Peng X."/>
            <person name="Tan Y."/>
            <person name="Valentine D.L."/>
            <person name="O'Malley M.A."/>
        </authorList>
    </citation>
    <scope>NUCLEOTIDE SEQUENCE [LARGE SCALE GENOMIC DNA]</scope>
    <source>
        <strain evidence="10 12">1R-7</strain>
    </source>
</reference>
<feature type="transmembrane region" description="Helical" evidence="7">
    <location>
        <begin position="54"/>
        <end position="72"/>
    </location>
</feature>
<keyword evidence="6 7" id="KW-0472">Membrane</keyword>
<evidence type="ECO:0000313" key="10">
    <source>
        <dbReference type="EMBL" id="PAV06906.1"/>
    </source>
</evidence>
<dbReference type="Proteomes" id="UP000217528">
    <property type="component" value="Unassembled WGS sequence"/>
</dbReference>
<dbReference type="GO" id="GO:0005886">
    <property type="term" value="C:plasma membrane"/>
    <property type="evidence" value="ECO:0007669"/>
    <property type="project" value="UniProtKB-SubCell"/>
</dbReference>
<feature type="transmembrane region" description="Helical" evidence="7">
    <location>
        <begin position="12"/>
        <end position="33"/>
    </location>
</feature>
<dbReference type="PANTHER" id="PTHR30221">
    <property type="entry name" value="SMALL-CONDUCTANCE MECHANOSENSITIVE CHANNEL"/>
    <property type="match status" value="1"/>
</dbReference>
<evidence type="ECO:0000256" key="5">
    <source>
        <dbReference type="ARBA" id="ARBA00022989"/>
    </source>
</evidence>
<dbReference type="AlphaFoldDB" id="A0A2A2HC78"/>
<dbReference type="Gene3D" id="1.10.287.1260">
    <property type="match status" value="1"/>
</dbReference>
<evidence type="ECO:0000259" key="9">
    <source>
        <dbReference type="Pfam" id="PF21088"/>
    </source>
</evidence>
<comment type="caution">
    <text evidence="10">The sequence shown here is derived from an EMBL/GenBank/DDBJ whole genome shotgun (WGS) entry which is preliminary data.</text>
</comment>
<dbReference type="Pfam" id="PF00924">
    <property type="entry name" value="MS_channel_2nd"/>
    <property type="match status" value="1"/>
</dbReference>
<name>A0A2A2HC78_9EURY</name>
<accession>A0A2A2HC78</accession>
<comment type="similarity">
    <text evidence="2">Belongs to the MscS (TC 1.A.23) family.</text>
</comment>
<evidence type="ECO:0000259" key="8">
    <source>
        <dbReference type="Pfam" id="PF00924"/>
    </source>
</evidence>
<gene>
    <name evidence="11" type="primary">ynaI</name>
    <name evidence="10" type="ORF">ASJ82_07255</name>
    <name evidence="11" type="ORF">MSCUN_03830</name>
</gene>
<dbReference type="SUPFAM" id="SSF82689">
    <property type="entry name" value="Mechanosensitive channel protein MscS (YggB), C-terminal domain"/>
    <property type="match status" value="1"/>
</dbReference>
<dbReference type="SUPFAM" id="SSF82861">
    <property type="entry name" value="Mechanosensitive channel protein MscS (YggB), transmembrane region"/>
    <property type="match status" value="1"/>
</dbReference>
<dbReference type="OrthoDB" id="31543at2157"/>
<proteinExistence type="inferred from homology"/>
<dbReference type="PANTHER" id="PTHR30221:SF1">
    <property type="entry name" value="SMALL-CONDUCTANCE MECHANOSENSITIVE CHANNEL"/>
    <property type="match status" value="1"/>
</dbReference>
<keyword evidence="3" id="KW-1003">Cell membrane</keyword>
<keyword evidence="4 7" id="KW-0812">Transmembrane</keyword>
<sequence length="250" mass="28142">MAAIDFNDIEVILRLICSIVIPIILTMIIKHLLIKFQKKTGSITKDNISTIMKIIRIIAVIVIIIGCLDVLGVNIESLFVSLGLVTLALTLAAKELLSNLIAGLNIVIEKPFTTGDMIGVNNYKGIVQKIGFKNVELLAKDETIIVPNIIFSQNSYINYTKNGKFMQKIKFSLQNNQYLDENLKIIDDIIKNCDDLDKKYKYSINVRSFDDNGVNITVKVPIKDIDNRKVIVSKILVEIYDKIKIDPTKD</sequence>
<dbReference type="InterPro" id="IPR011066">
    <property type="entry name" value="MscS_channel_C_sf"/>
</dbReference>
<evidence type="ECO:0000256" key="7">
    <source>
        <dbReference type="SAM" id="Phobius"/>
    </source>
</evidence>
<evidence type="ECO:0000256" key="6">
    <source>
        <dbReference type="ARBA" id="ARBA00023136"/>
    </source>
</evidence>
<feature type="domain" description="Mechanosensitive ion channel transmembrane helices 2/3" evidence="9">
    <location>
        <begin position="53"/>
        <end position="94"/>
    </location>
</feature>
<dbReference type="EMBL" id="LMVN01000024">
    <property type="protein sequence ID" value="PAV06906.1"/>
    <property type="molecule type" value="Genomic_DNA"/>
</dbReference>